<dbReference type="InterPro" id="IPR016817">
    <property type="entry name" value="MannP-dilichol_defect-1"/>
</dbReference>
<name>A0A7S1W9U7_ALECA</name>
<evidence type="ECO:0000256" key="4">
    <source>
        <dbReference type="ARBA" id="ARBA00022737"/>
    </source>
</evidence>
<keyword evidence="2" id="KW-0813">Transport</keyword>
<organism evidence="9">
    <name type="scientific">Alexandrium catenella</name>
    <name type="common">Red tide dinoflagellate</name>
    <name type="synonym">Gonyaulax catenella</name>
    <dbReference type="NCBI Taxonomy" id="2925"/>
    <lineage>
        <taxon>Eukaryota</taxon>
        <taxon>Sar</taxon>
        <taxon>Alveolata</taxon>
        <taxon>Dinophyceae</taxon>
        <taxon>Gonyaulacales</taxon>
        <taxon>Pyrocystaceae</taxon>
        <taxon>Alexandrium</taxon>
    </lineage>
</organism>
<evidence type="ECO:0000256" key="6">
    <source>
        <dbReference type="ARBA" id="ARBA00023136"/>
    </source>
</evidence>
<dbReference type="PANTHER" id="PTHR12226">
    <property type="entry name" value="MANNOSE-P-DOLICHOL UTILIZATION DEFECT 1 LEC35 -RELATED"/>
    <property type="match status" value="1"/>
</dbReference>
<comment type="subcellular location">
    <subcellularLocation>
        <location evidence="1">Membrane</location>
        <topology evidence="1">Multi-pass membrane protein</topology>
    </subcellularLocation>
</comment>
<evidence type="ECO:0000256" key="5">
    <source>
        <dbReference type="ARBA" id="ARBA00022989"/>
    </source>
</evidence>
<keyword evidence="4" id="KW-0677">Repeat</keyword>
<reference evidence="9" key="1">
    <citation type="submission" date="2021-01" db="EMBL/GenBank/DDBJ databases">
        <authorList>
            <person name="Corre E."/>
            <person name="Pelletier E."/>
            <person name="Niang G."/>
            <person name="Scheremetjew M."/>
            <person name="Finn R."/>
            <person name="Kale V."/>
            <person name="Holt S."/>
            <person name="Cochrane G."/>
            <person name="Meng A."/>
            <person name="Brown T."/>
            <person name="Cohen L."/>
        </authorList>
    </citation>
    <scope>NUCLEOTIDE SEQUENCE</scope>
    <source>
        <strain evidence="9">OF101</strain>
    </source>
</reference>
<sequence>MPPVLLPALGLVQTALGSIARVPQIILNFKQRHTGNQSIITWGLSLGGTIIRVITTAATVNDFVALLGYVIAVVLNGALFAQILLYWNRTNEVIWSNKQKD</sequence>
<evidence type="ECO:0000256" key="7">
    <source>
        <dbReference type="ARBA" id="ARBA00038475"/>
    </source>
</evidence>
<evidence type="ECO:0000256" key="3">
    <source>
        <dbReference type="ARBA" id="ARBA00022692"/>
    </source>
</evidence>
<feature type="transmembrane region" description="Helical" evidence="8">
    <location>
        <begin position="6"/>
        <end position="27"/>
    </location>
</feature>
<evidence type="ECO:0000313" key="9">
    <source>
        <dbReference type="EMBL" id="CAD9156662.1"/>
    </source>
</evidence>
<evidence type="ECO:0008006" key="10">
    <source>
        <dbReference type="Google" id="ProtNLM"/>
    </source>
</evidence>
<evidence type="ECO:0000256" key="8">
    <source>
        <dbReference type="SAM" id="Phobius"/>
    </source>
</evidence>
<feature type="transmembrane region" description="Helical" evidence="8">
    <location>
        <begin position="66"/>
        <end position="87"/>
    </location>
</feature>
<dbReference type="PANTHER" id="PTHR12226:SF2">
    <property type="entry name" value="MANNOSE-P-DOLICHOL UTILIZATION DEFECT 1 PROTEIN"/>
    <property type="match status" value="1"/>
</dbReference>
<dbReference type="EMBL" id="HBGE01057158">
    <property type="protein sequence ID" value="CAD9156662.1"/>
    <property type="molecule type" value="Transcribed_RNA"/>
</dbReference>
<dbReference type="GO" id="GO:0016020">
    <property type="term" value="C:membrane"/>
    <property type="evidence" value="ECO:0007669"/>
    <property type="project" value="UniProtKB-SubCell"/>
</dbReference>
<protein>
    <recommendedName>
        <fullName evidence="10">Mannose-P-dolichol utilization defect 1 protein homolog</fullName>
    </recommendedName>
</protein>
<proteinExistence type="inferred from homology"/>
<evidence type="ECO:0000256" key="2">
    <source>
        <dbReference type="ARBA" id="ARBA00022448"/>
    </source>
</evidence>
<keyword evidence="5 8" id="KW-1133">Transmembrane helix</keyword>
<accession>A0A7S1W9U7</accession>
<dbReference type="Pfam" id="PF04193">
    <property type="entry name" value="PQ-loop"/>
    <property type="match status" value="1"/>
</dbReference>
<gene>
    <name evidence="9" type="ORF">ACAT0790_LOCUS34433</name>
</gene>
<keyword evidence="6 8" id="KW-0472">Membrane</keyword>
<evidence type="ECO:0000256" key="1">
    <source>
        <dbReference type="ARBA" id="ARBA00004141"/>
    </source>
</evidence>
<dbReference type="AlphaFoldDB" id="A0A7S1W9U7"/>
<keyword evidence="3 8" id="KW-0812">Transmembrane</keyword>
<dbReference type="Gene3D" id="1.20.1280.290">
    <property type="match status" value="1"/>
</dbReference>
<comment type="similarity">
    <text evidence="7">Belongs to the MPDU1 (TC 2.A.43.3) family.</text>
</comment>
<dbReference type="InterPro" id="IPR006603">
    <property type="entry name" value="PQ-loop_rpt"/>
</dbReference>
<feature type="transmembrane region" description="Helical" evidence="8">
    <location>
        <begin position="39"/>
        <end position="60"/>
    </location>
</feature>